<evidence type="ECO:0000313" key="2">
    <source>
        <dbReference type="Proteomes" id="UP000637061"/>
    </source>
</evidence>
<organism evidence="1 2">
    <name type="scientific">Pseudomonas putida</name>
    <name type="common">Arthrobacter siderocapsulatus</name>
    <dbReference type="NCBI Taxonomy" id="303"/>
    <lineage>
        <taxon>Bacteria</taxon>
        <taxon>Pseudomonadati</taxon>
        <taxon>Pseudomonadota</taxon>
        <taxon>Gammaproteobacteria</taxon>
        <taxon>Pseudomonadales</taxon>
        <taxon>Pseudomonadaceae</taxon>
        <taxon>Pseudomonas</taxon>
    </lineage>
</organism>
<comment type="caution">
    <text evidence="1">The sequence shown here is derived from an EMBL/GenBank/DDBJ whole genome shotgun (WGS) entry which is preliminary data.</text>
</comment>
<evidence type="ECO:0000313" key="1">
    <source>
        <dbReference type="EMBL" id="MBI6883076.1"/>
    </source>
</evidence>
<proteinExistence type="predicted"/>
<name>A0A8I1ECM8_PSEPU</name>
<reference evidence="1" key="1">
    <citation type="submission" date="2020-12" db="EMBL/GenBank/DDBJ databases">
        <title>Enhanced detection system for hospital associated transmission using whole genome sequencing surveillance.</title>
        <authorList>
            <person name="Harrison L.H."/>
            <person name="Van Tyne D."/>
            <person name="Marsh J.W."/>
            <person name="Griffith M.P."/>
            <person name="Snyder D.J."/>
            <person name="Cooper V.S."/>
            <person name="Mustapha M."/>
        </authorList>
    </citation>
    <scope>NUCLEOTIDE SEQUENCE</scope>
    <source>
        <strain evidence="1">PSB00042</strain>
    </source>
</reference>
<dbReference type="EMBL" id="JAEHTE010000002">
    <property type="protein sequence ID" value="MBI6883076.1"/>
    <property type="molecule type" value="Genomic_DNA"/>
</dbReference>
<dbReference type="AlphaFoldDB" id="A0A8I1ECM8"/>
<gene>
    <name evidence="1" type="ORF">JEU22_04040</name>
</gene>
<protein>
    <submittedName>
        <fullName evidence="1">Uncharacterized protein</fullName>
    </submittedName>
</protein>
<dbReference type="Proteomes" id="UP000637061">
    <property type="component" value="Unassembled WGS sequence"/>
</dbReference>
<sequence>MKIFARSESVGRRWVHPDMLLAKGKGGQFVPVIMRHSGLYPCCPISWNKLA</sequence>
<accession>A0A8I1ECM8</accession>
<dbReference type="RefSeq" id="WP_198746690.1">
    <property type="nucleotide sequence ID" value="NZ_JAEHTE010000002.1"/>
</dbReference>